<accession>A0ABV3L7Q3</accession>
<gene>
    <name evidence="2" type="ORF">AB0T83_12555</name>
</gene>
<feature type="transmembrane region" description="Helical" evidence="1">
    <location>
        <begin position="140"/>
        <end position="160"/>
    </location>
</feature>
<feature type="transmembrane region" description="Helical" evidence="1">
    <location>
        <begin position="69"/>
        <end position="90"/>
    </location>
</feature>
<evidence type="ECO:0000313" key="3">
    <source>
        <dbReference type="Proteomes" id="UP001553161"/>
    </source>
</evidence>
<keyword evidence="3" id="KW-1185">Reference proteome</keyword>
<feature type="transmembrane region" description="Helical" evidence="1">
    <location>
        <begin position="34"/>
        <end position="57"/>
    </location>
</feature>
<evidence type="ECO:0000256" key="1">
    <source>
        <dbReference type="SAM" id="Phobius"/>
    </source>
</evidence>
<keyword evidence="1" id="KW-1133">Transmembrane helix</keyword>
<dbReference type="Proteomes" id="UP001553161">
    <property type="component" value="Unassembled WGS sequence"/>
</dbReference>
<protein>
    <submittedName>
        <fullName evidence="2">Ferric reductase</fullName>
    </submittedName>
</protein>
<dbReference type="RefSeq" id="WP_366193483.1">
    <property type="nucleotide sequence ID" value="NZ_JBFBVU010000015.1"/>
</dbReference>
<comment type="caution">
    <text evidence="2">The sequence shown here is derived from an EMBL/GenBank/DDBJ whole genome shotgun (WGS) entry which is preliminary data.</text>
</comment>
<feature type="transmembrane region" description="Helical" evidence="1">
    <location>
        <begin position="166"/>
        <end position="183"/>
    </location>
</feature>
<keyword evidence="1" id="KW-0812">Transmembrane</keyword>
<proteinExistence type="predicted"/>
<dbReference type="EMBL" id="JBFBVU010000015">
    <property type="protein sequence ID" value="MEV8467611.1"/>
    <property type="molecule type" value="Genomic_DNA"/>
</dbReference>
<keyword evidence="1" id="KW-0472">Membrane</keyword>
<reference evidence="2 3" key="1">
    <citation type="submission" date="2024-07" db="EMBL/GenBank/DDBJ databases">
        <authorList>
            <person name="Kang M."/>
        </authorList>
    </citation>
    <scope>NUCLEOTIDE SEQUENCE [LARGE SCALE GENOMIC DNA]</scope>
    <source>
        <strain evidence="2 3">DFM31</strain>
    </source>
</reference>
<name>A0ABV3L7Q3_9RHOB</name>
<sequence length="200" mass="21364">MALRGPLVWTALALAIATPLIAAAQSPLLQWRDPIYIAAGFAGIAGLALLLVQPLLIAGALPGVPVRRVHIWCGAGLVLAVVLHVGGLWITSPPDVVDVLLFRSPTPFSVWGAVAMWAVFAAALLAALQKRIGLRLWRLGHSLAAVLILTGTVVHALLIQGTMEEVTKAVFCLFVLSAGALALRKRRVWRMWRGPSASRR</sequence>
<organism evidence="2 3">
    <name type="scientific">Meridianimarinicoccus marinus</name>
    <dbReference type="NCBI Taxonomy" id="3231483"/>
    <lineage>
        <taxon>Bacteria</taxon>
        <taxon>Pseudomonadati</taxon>
        <taxon>Pseudomonadota</taxon>
        <taxon>Alphaproteobacteria</taxon>
        <taxon>Rhodobacterales</taxon>
        <taxon>Paracoccaceae</taxon>
        <taxon>Meridianimarinicoccus</taxon>
    </lineage>
</organism>
<feature type="transmembrane region" description="Helical" evidence="1">
    <location>
        <begin position="110"/>
        <end position="128"/>
    </location>
</feature>
<evidence type="ECO:0000313" key="2">
    <source>
        <dbReference type="EMBL" id="MEV8467611.1"/>
    </source>
</evidence>